<dbReference type="InterPro" id="IPR027417">
    <property type="entry name" value="P-loop_NTPase"/>
</dbReference>
<dbReference type="Gene3D" id="3.40.50.300">
    <property type="entry name" value="P-loop containing nucleotide triphosphate hydrolases"/>
    <property type="match status" value="2"/>
</dbReference>
<dbReference type="Pfam" id="PF00005">
    <property type="entry name" value="ABC_tran"/>
    <property type="match status" value="2"/>
</dbReference>
<evidence type="ECO:0000259" key="3">
    <source>
        <dbReference type="PROSITE" id="PS50893"/>
    </source>
</evidence>
<evidence type="ECO:0000313" key="4">
    <source>
        <dbReference type="EMBL" id="MBC1779274.1"/>
    </source>
</evidence>
<keyword evidence="1" id="KW-0547">Nucleotide-binding</keyword>
<dbReference type="InterPro" id="IPR003593">
    <property type="entry name" value="AAA+_ATPase"/>
</dbReference>
<dbReference type="PROSITE" id="PS00211">
    <property type="entry name" value="ABC_TRANSPORTER_1"/>
    <property type="match status" value="2"/>
</dbReference>
<dbReference type="Pfam" id="PF12848">
    <property type="entry name" value="ABC_tran_Xtn"/>
    <property type="match status" value="1"/>
</dbReference>
<keyword evidence="2" id="KW-0067">ATP-binding</keyword>
<dbReference type="InterPro" id="IPR017871">
    <property type="entry name" value="ABC_transporter-like_CS"/>
</dbReference>
<name>A0A7X0XRJ0_9LIST</name>
<dbReference type="PROSITE" id="PS50893">
    <property type="entry name" value="ABC_TRANSPORTER_2"/>
    <property type="match status" value="2"/>
</dbReference>
<reference evidence="4 5" key="1">
    <citation type="submission" date="2020-03" db="EMBL/GenBank/DDBJ databases">
        <title>Soil Listeria distribution.</title>
        <authorList>
            <person name="Liao J."/>
            <person name="Wiedmann M."/>
        </authorList>
    </citation>
    <scope>NUCLEOTIDE SEQUENCE [LARGE SCALE GENOMIC DNA]</scope>
    <source>
        <strain evidence="4 5">FSL L7-1017</strain>
    </source>
</reference>
<dbReference type="Proteomes" id="UP000547643">
    <property type="component" value="Unassembled WGS sequence"/>
</dbReference>
<dbReference type="SUPFAM" id="SSF52540">
    <property type="entry name" value="P-loop containing nucleoside triphosphate hydrolases"/>
    <property type="match status" value="2"/>
</dbReference>
<proteinExistence type="predicted"/>
<evidence type="ECO:0000313" key="5">
    <source>
        <dbReference type="Proteomes" id="UP000547643"/>
    </source>
</evidence>
<accession>A0A7X0XRJ0</accession>
<dbReference type="PANTHER" id="PTHR42855">
    <property type="entry name" value="ABC TRANSPORTER ATP-BINDING SUBUNIT"/>
    <property type="match status" value="1"/>
</dbReference>
<organism evidence="4 5">
    <name type="scientific">Listeria booriae</name>
    <dbReference type="NCBI Taxonomy" id="1552123"/>
    <lineage>
        <taxon>Bacteria</taxon>
        <taxon>Bacillati</taxon>
        <taxon>Bacillota</taxon>
        <taxon>Bacilli</taxon>
        <taxon>Bacillales</taxon>
        <taxon>Listeriaceae</taxon>
        <taxon>Listeria</taxon>
    </lineage>
</organism>
<dbReference type="FunFam" id="3.40.50.300:FF:001807">
    <property type="entry name" value="ABC transporter ATP-binding protein"/>
    <property type="match status" value="1"/>
</dbReference>
<dbReference type="EMBL" id="JAARUV010000003">
    <property type="protein sequence ID" value="MBC1779274.1"/>
    <property type="molecule type" value="Genomic_DNA"/>
</dbReference>
<dbReference type="PANTHER" id="PTHR42855:SF2">
    <property type="entry name" value="DRUG RESISTANCE ABC TRANSPORTER,ATP-BINDING PROTEIN"/>
    <property type="match status" value="1"/>
</dbReference>
<evidence type="ECO:0000256" key="2">
    <source>
        <dbReference type="ARBA" id="ARBA00022840"/>
    </source>
</evidence>
<dbReference type="RefSeq" id="WP_185495179.1">
    <property type="nucleotide sequence ID" value="NZ_JAARUV010000003.1"/>
</dbReference>
<dbReference type="CDD" id="cd03221">
    <property type="entry name" value="ABCF_EF-3"/>
    <property type="match status" value="2"/>
</dbReference>
<dbReference type="AlphaFoldDB" id="A0A7X0XRJ0"/>
<dbReference type="GO" id="GO:0016887">
    <property type="term" value="F:ATP hydrolysis activity"/>
    <property type="evidence" value="ECO:0007669"/>
    <property type="project" value="InterPro"/>
</dbReference>
<dbReference type="FunFam" id="3.40.50.300:FF:000011">
    <property type="entry name" value="Putative ABC transporter ATP-binding component"/>
    <property type="match status" value="1"/>
</dbReference>
<dbReference type="SMART" id="SM00382">
    <property type="entry name" value="AAA"/>
    <property type="match status" value="2"/>
</dbReference>
<feature type="domain" description="ABC transporter" evidence="3">
    <location>
        <begin position="4"/>
        <end position="255"/>
    </location>
</feature>
<dbReference type="NCBIfam" id="NF000355">
    <property type="entry name" value="ribo_prot_ABC_F"/>
    <property type="match status" value="1"/>
</dbReference>
<feature type="domain" description="ABC transporter" evidence="3">
    <location>
        <begin position="331"/>
        <end position="543"/>
    </location>
</feature>
<dbReference type="InterPro" id="IPR003439">
    <property type="entry name" value="ABC_transporter-like_ATP-bd"/>
</dbReference>
<dbReference type="GO" id="GO:0005524">
    <property type="term" value="F:ATP binding"/>
    <property type="evidence" value="ECO:0007669"/>
    <property type="project" value="UniProtKB-KW"/>
</dbReference>
<gene>
    <name evidence="4" type="primary">abc-f</name>
    <name evidence="4" type="ORF">HCA46_10535</name>
</gene>
<dbReference type="InterPro" id="IPR051309">
    <property type="entry name" value="ABCF_ATPase"/>
</dbReference>
<sequence length="543" mass="61785">MTIVALNNVTKRFTGDLILEKISLQVEEGERIGLIGRNGEGKSTILKIIARLETVDDGIVSVKRSATVGLLNQMPNVSGNAIVRDYLRTAFADVLALQAELTELEQRLTTDMSERLLAQYGEKQARFIDLGGYNLDTNMDKILHGLGISHLAEKFWEQLSGGERTKVSLAKMLLEEPDLLLLDEPTNHLDLQAVDWLTQFLRAYKGTVLVVSHDRYFLDEVVQKIVELENKELITYHTNFSGYLVEREERLLKEFRDYKDQQKKIKKMQQAIKRLRQWAMEANPPNDALFRRAKNMEKALARIDVLKKPALEQKNMRLEFEESKRSGEDVVIFDAVWKQFGDRVLFDGLDCHIRQKERVAIVGNNGAGKSTFLKMVLGEIAPDVGTVHVGPSVDIAYLSQHMDVGDENQTVLEAFRDKVAVVEGDARHMLATFLFYGEMVFRKVANLSGGERMRLSLAQFMNQPVNTLLLDEPTNHLDIASREVLEEALRNFEGTIITISHDRFFMNQICDRTLWLENGEIVSYGGNYSYASEKRKAIVSRET</sequence>
<protein>
    <submittedName>
        <fullName evidence="4">ABC-F type ribosomal protection protein</fullName>
    </submittedName>
</protein>
<comment type="caution">
    <text evidence="4">The sequence shown here is derived from an EMBL/GenBank/DDBJ whole genome shotgun (WGS) entry which is preliminary data.</text>
</comment>
<evidence type="ECO:0000256" key="1">
    <source>
        <dbReference type="ARBA" id="ARBA00022741"/>
    </source>
</evidence>
<dbReference type="InterPro" id="IPR032781">
    <property type="entry name" value="ABC_tran_Xtn"/>
</dbReference>